<dbReference type="Proteomes" id="UP000094565">
    <property type="component" value="Chromosome 4"/>
</dbReference>
<feature type="transmembrane region" description="Helical" evidence="1">
    <location>
        <begin position="120"/>
        <end position="141"/>
    </location>
</feature>
<keyword evidence="1" id="KW-0812">Transmembrane</keyword>
<feature type="transmembrane region" description="Helical" evidence="1">
    <location>
        <begin position="15"/>
        <end position="34"/>
    </location>
</feature>
<dbReference type="EMBL" id="CP014587">
    <property type="protein sequence ID" value="ANZ77452.1"/>
    <property type="molecule type" value="Genomic_DNA"/>
</dbReference>
<feature type="transmembrane region" description="Helical" evidence="1">
    <location>
        <begin position="319"/>
        <end position="341"/>
    </location>
</feature>
<protein>
    <submittedName>
        <fullName evidence="2">BA75_04429T0</fullName>
    </submittedName>
</protein>
<feature type="transmembrane region" description="Helical" evidence="1">
    <location>
        <begin position="175"/>
        <end position="197"/>
    </location>
</feature>
<name>A0A1B2JHI1_PICPA</name>
<organism evidence="2 3">
    <name type="scientific">Komagataella pastoris</name>
    <name type="common">Yeast</name>
    <name type="synonym">Pichia pastoris</name>
    <dbReference type="NCBI Taxonomy" id="4922"/>
    <lineage>
        <taxon>Eukaryota</taxon>
        <taxon>Fungi</taxon>
        <taxon>Dikarya</taxon>
        <taxon>Ascomycota</taxon>
        <taxon>Saccharomycotina</taxon>
        <taxon>Pichiomycetes</taxon>
        <taxon>Pichiales</taxon>
        <taxon>Pichiaceae</taxon>
        <taxon>Komagataella</taxon>
    </lineage>
</organism>
<dbReference type="Gene3D" id="1.20.1250.20">
    <property type="entry name" value="MFS general substrate transporter like domains"/>
    <property type="match status" value="1"/>
</dbReference>
<evidence type="ECO:0000313" key="3">
    <source>
        <dbReference type="Proteomes" id="UP000094565"/>
    </source>
</evidence>
<feature type="transmembrane region" description="Helical" evidence="1">
    <location>
        <begin position="348"/>
        <end position="368"/>
    </location>
</feature>
<dbReference type="AlphaFoldDB" id="A0A1B2JHI1"/>
<feature type="transmembrane region" description="Helical" evidence="1">
    <location>
        <begin position="285"/>
        <end position="307"/>
    </location>
</feature>
<evidence type="ECO:0000313" key="2">
    <source>
        <dbReference type="EMBL" id="ANZ77452.1"/>
    </source>
</evidence>
<sequence length="397" mass="43643">MTLLKESIRSSSRKTCFASIVVIGCGLVVGLGSISDYESSSFNEINQIYFKASSSDSSSIVFVGTVLIAHVLSCLAWGLVAPAPKEEVCLIQISLCTYFIGLAIWWVFRYSTTSPTIVNFVVDVLGGVSLVILSLAVPLYIATQKRRGVLICVYFFGKNLMLYLPFSFSKKKDSILLKTATSLIILASVLACCLSSNSNESSNSFSHKKSREEPKFRTNLRSVTILCWASISNNCIIFYQAPRLFEYFVTPLSAKTVLLNIALSIVIPLFSMLPSVFVGTISRTALTYLGGVIVLCYASLMACTIYLQDQLESHSLKSAIPLSFWMFQSALSTSIAPIIYLQGIKAQSYRYLTVSVGSFLYWSVRVMLPTISLLPLTLIFGSTGLLCLMFCVLYVAI</sequence>
<dbReference type="PROSITE" id="PS51257">
    <property type="entry name" value="PROKAR_LIPOPROTEIN"/>
    <property type="match status" value="1"/>
</dbReference>
<keyword evidence="1" id="KW-0472">Membrane</keyword>
<dbReference type="InterPro" id="IPR036259">
    <property type="entry name" value="MFS_trans_sf"/>
</dbReference>
<keyword evidence="3" id="KW-1185">Reference proteome</keyword>
<accession>A0A1B2JHI1</accession>
<feature type="transmembrane region" description="Helical" evidence="1">
    <location>
        <begin position="148"/>
        <end position="169"/>
    </location>
</feature>
<evidence type="ECO:0000256" key="1">
    <source>
        <dbReference type="SAM" id="Phobius"/>
    </source>
</evidence>
<gene>
    <name evidence="2" type="ORF">ATY40_BA7504429</name>
</gene>
<feature type="transmembrane region" description="Helical" evidence="1">
    <location>
        <begin position="218"/>
        <end position="239"/>
    </location>
</feature>
<feature type="transmembrane region" description="Helical" evidence="1">
    <location>
        <begin position="259"/>
        <end position="278"/>
    </location>
</feature>
<reference evidence="2 3" key="1">
    <citation type="submission" date="2016-02" db="EMBL/GenBank/DDBJ databases">
        <title>Comparative genomic and transcriptomic foundation for Pichia pastoris.</title>
        <authorList>
            <person name="Love K.R."/>
            <person name="Shah K.A."/>
            <person name="Whittaker C.A."/>
            <person name="Wu J."/>
            <person name="Bartlett M.C."/>
            <person name="Ma D."/>
            <person name="Leeson R.L."/>
            <person name="Priest M."/>
            <person name="Young S.K."/>
            <person name="Love J.C."/>
        </authorList>
    </citation>
    <scope>NUCLEOTIDE SEQUENCE [LARGE SCALE GENOMIC DNA]</scope>
    <source>
        <strain evidence="2 3">ATCC 28485</strain>
    </source>
</reference>
<proteinExistence type="predicted"/>
<feature type="transmembrane region" description="Helical" evidence="1">
    <location>
        <begin position="60"/>
        <end position="81"/>
    </location>
</feature>
<keyword evidence="1" id="KW-1133">Transmembrane helix</keyword>
<feature type="transmembrane region" description="Helical" evidence="1">
    <location>
        <begin position="88"/>
        <end position="108"/>
    </location>
</feature>
<feature type="transmembrane region" description="Helical" evidence="1">
    <location>
        <begin position="374"/>
        <end position="396"/>
    </location>
</feature>
<dbReference type="OrthoDB" id="10407576at2759"/>